<evidence type="ECO:0000313" key="1">
    <source>
        <dbReference type="EMBL" id="TFH72523.1"/>
    </source>
</evidence>
<gene>
    <name evidence="1" type="ORF">EXN75_15440</name>
</gene>
<dbReference type="Proteomes" id="UP000297872">
    <property type="component" value="Unassembled WGS sequence"/>
</dbReference>
<dbReference type="GeneID" id="302996655"/>
<dbReference type="AlphaFoldDB" id="A0A4Y8UYV7"/>
<keyword evidence="2" id="KW-1185">Reference proteome</keyword>
<name>A0A4Y8UYV7_9BACT</name>
<organism evidence="1 2">
    <name type="scientific">Segatella hominis</name>
    <dbReference type="NCBI Taxonomy" id="2518605"/>
    <lineage>
        <taxon>Bacteria</taxon>
        <taxon>Pseudomonadati</taxon>
        <taxon>Bacteroidota</taxon>
        <taxon>Bacteroidia</taxon>
        <taxon>Bacteroidales</taxon>
        <taxon>Prevotellaceae</taxon>
        <taxon>Segatella</taxon>
    </lineage>
</organism>
<dbReference type="OrthoDB" id="790983at2"/>
<proteinExistence type="predicted"/>
<comment type="caution">
    <text evidence="1">The sequence shown here is derived from an EMBL/GenBank/DDBJ whole genome shotgun (WGS) entry which is preliminary data.</text>
</comment>
<accession>A0A4Y8UYV7</accession>
<protein>
    <submittedName>
        <fullName evidence="1">RteC protein</fullName>
    </submittedName>
</protein>
<dbReference type="InterPro" id="IPR018534">
    <property type="entry name" value="Tet_reg_excision_RteC"/>
</dbReference>
<sequence>MKHQILTETKFFKLLDGMDNIDPTQLQVEYHIFIGRVIDLSRQAHEQHEAMHSLVFAETELQYHPLLHLGTEHIPCMYVKKALSFIRKMVQHAKSGISNMLSAPVATNAIGKEKSNEVTPIRWTGKASDLVELIYGIDELGCVNDGEIPLKEVAAYFYKMLGVNAKECYHIYADMKMRKNESRTYFLDRMQERVNRRMEQDEERERMRR</sequence>
<dbReference type="Pfam" id="PF09357">
    <property type="entry name" value="RteC"/>
    <property type="match status" value="1"/>
</dbReference>
<evidence type="ECO:0000313" key="2">
    <source>
        <dbReference type="Proteomes" id="UP000297872"/>
    </source>
</evidence>
<dbReference type="EMBL" id="SGVY01000065">
    <property type="protein sequence ID" value="TFH72523.1"/>
    <property type="molecule type" value="Genomic_DNA"/>
</dbReference>
<dbReference type="RefSeq" id="WP_134844495.1">
    <property type="nucleotide sequence ID" value="NZ_DBFCIF010000227.1"/>
</dbReference>
<reference evidence="1 2" key="1">
    <citation type="submission" date="2019-02" db="EMBL/GenBank/DDBJ databases">
        <title>Draft Genome Sequence of the Prevotella sp. BCRC 81118, Isolated from Human Feces.</title>
        <authorList>
            <person name="Huang C.-H."/>
        </authorList>
    </citation>
    <scope>NUCLEOTIDE SEQUENCE [LARGE SCALE GENOMIC DNA]</scope>
    <source>
        <strain evidence="1 2">BCRC 81118</strain>
    </source>
</reference>